<reference evidence="9 10" key="1">
    <citation type="journal article" date="2019" name="Sci. Rep.">
        <title>Extended insight into the Mycobacterium chelonae-abscessus complex through whole genome sequencing of Mycobacterium salmoniphilum outbreak and Mycobacterium salmoniphilum-like strains.</title>
        <authorList>
            <person name="Behra P.R.K."/>
            <person name="Das S."/>
            <person name="Pettersson B.M.F."/>
            <person name="Shirreff L."/>
            <person name="DuCote T."/>
            <person name="Jacobsson K.G."/>
            <person name="Ennis D.G."/>
            <person name="Kirsebom L.A."/>
        </authorList>
    </citation>
    <scope>NUCLEOTIDE SEQUENCE [LARGE SCALE GENOMIC DNA]</scope>
    <source>
        <strain evidence="9 10">CCUG 63697</strain>
    </source>
</reference>
<dbReference type="AlphaFoldDB" id="A0A4V6QEU5"/>
<comment type="subcellular location">
    <subcellularLocation>
        <location evidence="1">Cell membrane</location>
        <topology evidence="1">Multi-pass membrane protein</topology>
    </subcellularLocation>
</comment>
<feature type="domain" description="SSD" evidence="8">
    <location>
        <begin position="244"/>
        <end position="333"/>
    </location>
</feature>
<evidence type="ECO:0000256" key="7">
    <source>
        <dbReference type="SAM" id="Phobius"/>
    </source>
</evidence>
<dbReference type="PANTHER" id="PTHR33406">
    <property type="entry name" value="MEMBRANE PROTEIN MJ1562-RELATED"/>
    <property type="match status" value="1"/>
</dbReference>
<dbReference type="Gene3D" id="1.20.1640.10">
    <property type="entry name" value="Multidrug efflux transporter AcrB transmembrane domain"/>
    <property type="match status" value="2"/>
</dbReference>
<organism evidence="9 10">
    <name type="scientific">Mycobacteroides franklinii</name>
    <dbReference type="NCBI Taxonomy" id="948102"/>
    <lineage>
        <taxon>Bacteria</taxon>
        <taxon>Bacillati</taxon>
        <taxon>Actinomycetota</taxon>
        <taxon>Actinomycetes</taxon>
        <taxon>Mycobacteriales</taxon>
        <taxon>Mycobacteriaceae</taxon>
        <taxon>Mycobacteroides</taxon>
    </lineage>
</organism>
<gene>
    <name evidence="9" type="primary">ydfJ_1</name>
    <name evidence="9" type="ORF">CCUG63697_00534</name>
</gene>
<feature type="transmembrane region" description="Helical" evidence="7">
    <location>
        <begin position="310"/>
        <end position="335"/>
    </location>
</feature>
<evidence type="ECO:0000256" key="4">
    <source>
        <dbReference type="ARBA" id="ARBA00022692"/>
    </source>
</evidence>
<keyword evidence="10" id="KW-1185">Reference proteome</keyword>
<dbReference type="Pfam" id="PF03176">
    <property type="entry name" value="MMPL"/>
    <property type="match status" value="2"/>
</dbReference>
<name>A0A4V6QEU5_9MYCO</name>
<feature type="transmembrane region" description="Helical" evidence="7">
    <location>
        <begin position="231"/>
        <end position="253"/>
    </location>
</feature>
<dbReference type="InterPro" id="IPR004869">
    <property type="entry name" value="MMPL_dom"/>
</dbReference>
<protein>
    <submittedName>
        <fullName evidence="9">Membrane protein YdfJ</fullName>
    </submittedName>
</protein>
<dbReference type="InterPro" id="IPR050545">
    <property type="entry name" value="Mycobact_MmpL"/>
</dbReference>
<evidence type="ECO:0000256" key="5">
    <source>
        <dbReference type="ARBA" id="ARBA00022989"/>
    </source>
</evidence>
<sequence length="737" mass="78349" precursor="true">MMLERLARSVIGAPRLVLGVALLIAIAAAIFGVPVTKHLAAGGQQDPNSESAHVTRVLREKFDISDQSLVFMLSSDHGVKSPQMRAVANDLVRQLRESGEVINLTSAWTAPPQVAEDLFGADGKSGLIVAGLTGGENDAQKHAATLIKSLAVDRDGVSIKAGGVATLYNQIVTQSEKDLLVMESIAIPISFVVLVWIFGGLYAALLPLVVGVFSIVGAMSILRGLTYVTDVSVFALNLAVAMGLALAIDYSLLIISRYREEVNAGKPRDEALVLTMATAGRTVLFSALTVALALVALILFPMYFLKSFGYAGVAVVFVGAIAALVIVPAVVTLLGDRIDALDVRRLIRKILGRPEPVTKGVTETFWYRNTKQVMARAIPIAVVIVTALVVLGLPFLNGKFGFPDDRVLPASASAHQVGNEMRRNFNNNSSTNLSVIAEGVGAVPPREIDEYAKDLSTIEDVKEVAAPTGAFIRGMKVGQPANATGIKDGTALFTVQTAAKPYTETAEHQLDAIHALPGPGGVAVKIGGGAQLDRDAVDGIVHKLPLVLAIIAVVTFALLFLLTGSVILPLKALVLNVLSLTATFGALIWIFQEGHLGGFGTEVTGTIVATMPMLLFCIAFGLSMDYEVFLISRIREYWIASGRTRADSDEAVALGVARTGRVVTAAALIMTIAFAALMAAQVSFMRMFGTGLTIAILVDATIIRMLLVPSFMRILGRLNWWAPKPLVKLHERIGFSD</sequence>
<feature type="transmembrane region" description="Helical" evidence="7">
    <location>
        <begin position="573"/>
        <end position="591"/>
    </location>
</feature>
<accession>A0A4V6QEU5</accession>
<feature type="transmembrane region" description="Helical" evidence="7">
    <location>
        <begin position="283"/>
        <end position="304"/>
    </location>
</feature>
<evidence type="ECO:0000256" key="3">
    <source>
        <dbReference type="ARBA" id="ARBA00022475"/>
    </source>
</evidence>
<proteinExistence type="inferred from homology"/>
<evidence type="ECO:0000256" key="2">
    <source>
        <dbReference type="ARBA" id="ARBA00010157"/>
    </source>
</evidence>
<feature type="transmembrane region" description="Helical" evidence="7">
    <location>
        <begin position="546"/>
        <end position="568"/>
    </location>
</feature>
<dbReference type="InterPro" id="IPR000731">
    <property type="entry name" value="SSD"/>
</dbReference>
<evidence type="ECO:0000256" key="1">
    <source>
        <dbReference type="ARBA" id="ARBA00004651"/>
    </source>
</evidence>
<keyword evidence="6 7" id="KW-0472">Membrane</keyword>
<evidence type="ECO:0000259" key="8">
    <source>
        <dbReference type="PROSITE" id="PS50156"/>
    </source>
</evidence>
<evidence type="ECO:0000313" key="10">
    <source>
        <dbReference type="Proteomes" id="UP000295165"/>
    </source>
</evidence>
<dbReference type="EMBL" id="PECC01000026">
    <property type="protein sequence ID" value="TDZ52063.1"/>
    <property type="molecule type" value="Genomic_DNA"/>
</dbReference>
<keyword evidence="3" id="KW-1003">Cell membrane</keyword>
<feature type="transmembrane region" description="Helical" evidence="7">
    <location>
        <begin position="179"/>
        <end position="198"/>
    </location>
</feature>
<feature type="transmembrane region" description="Helical" evidence="7">
    <location>
        <begin position="377"/>
        <end position="396"/>
    </location>
</feature>
<dbReference type="PROSITE" id="PS50156">
    <property type="entry name" value="SSD"/>
    <property type="match status" value="1"/>
</dbReference>
<keyword evidence="5 7" id="KW-1133">Transmembrane helix</keyword>
<dbReference type="SUPFAM" id="SSF82866">
    <property type="entry name" value="Multidrug efflux transporter AcrB transmembrane domain"/>
    <property type="match status" value="2"/>
</dbReference>
<feature type="transmembrane region" description="Helical" evidence="7">
    <location>
        <begin position="662"/>
        <end position="682"/>
    </location>
</feature>
<comment type="similarity">
    <text evidence="2">Belongs to the resistance-nodulation-cell division (RND) (TC 2.A.6) family. MmpL subfamily.</text>
</comment>
<dbReference type="Proteomes" id="UP000295165">
    <property type="component" value="Unassembled WGS sequence"/>
</dbReference>
<feature type="transmembrane region" description="Helical" evidence="7">
    <location>
        <begin position="688"/>
        <end position="707"/>
    </location>
</feature>
<keyword evidence="4 7" id="KW-0812">Transmembrane</keyword>
<feature type="transmembrane region" description="Helical" evidence="7">
    <location>
        <begin position="603"/>
        <end position="623"/>
    </location>
</feature>
<evidence type="ECO:0000313" key="9">
    <source>
        <dbReference type="EMBL" id="TDZ52063.1"/>
    </source>
</evidence>
<feature type="transmembrane region" description="Helical" evidence="7">
    <location>
        <begin position="205"/>
        <end position="225"/>
    </location>
</feature>
<dbReference type="GO" id="GO:0005886">
    <property type="term" value="C:plasma membrane"/>
    <property type="evidence" value="ECO:0007669"/>
    <property type="project" value="UniProtKB-SubCell"/>
</dbReference>
<comment type="caution">
    <text evidence="9">The sequence shown here is derived from an EMBL/GenBank/DDBJ whole genome shotgun (WGS) entry which is preliminary data.</text>
</comment>
<dbReference type="PANTHER" id="PTHR33406:SF11">
    <property type="entry name" value="MEMBRANE PROTEIN SCO6666-RELATED"/>
    <property type="match status" value="1"/>
</dbReference>
<evidence type="ECO:0000256" key="6">
    <source>
        <dbReference type="ARBA" id="ARBA00023136"/>
    </source>
</evidence>